<dbReference type="GO" id="GO:0000287">
    <property type="term" value="F:magnesium ion binding"/>
    <property type="evidence" value="ECO:0007669"/>
    <property type="project" value="UniProtKB-UniRule"/>
</dbReference>
<dbReference type="Proteomes" id="UP000323707">
    <property type="component" value="Unassembled WGS sequence"/>
</dbReference>
<feature type="region of interest" description="Disordered" evidence="6">
    <location>
        <begin position="134"/>
        <end position="153"/>
    </location>
</feature>
<dbReference type="GO" id="GO:0004170">
    <property type="term" value="F:dUTP diphosphatase activity"/>
    <property type="evidence" value="ECO:0007669"/>
    <property type="project" value="UniProtKB-UniRule"/>
</dbReference>
<feature type="domain" description="dUTPase-like" evidence="7">
    <location>
        <begin position="16"/>
        <end position="145"/>
    </location>
</feature>
<evidence type="ECO:0000256" key="6">
    <source>
        <dbReference type="SAM" id="MobiDB-lite"/>
    </source>
</evidence>
<dbReference type="PANTHER" id="PTHR11241">
    <property type="entry name" value="DEOXYURIDINE 5'-TRIPHOSPHATE NUCLEOTIDOHYDROLASE"/>
    <property type="match status" value="1"/>
</dbReference>
<sequence length="153" mass="16294">MSLQTTLKIQKLHPQAIVPAYQSVGSSGFDFHALESSTIPAGGVGVVRTGIAVEMERGLELQVRPRSGLALKHSISVLNTPGTIDSDYRGEIMVILINHAKEDFTINEGDRIAQGVVAPIVQVAFEEVSTLTHTERGDKGFGSSGIAQTNTNP</sequence>
<dbReference type="InterPro" id="IPR033704">
    <property type="entry name" value="dUTPase_trimeric"/>
</dbReference>
<evidence type="ECO:0000313" key="9">
    <source>
        <dbReference type="Proteomes" id="UP000323707"/>
    </source>
</evidence>
<dbReference type="InterPro" id="IPR036157">
    <property type="entry name" value="dUTPase-like_sf"/>
</dbReference>
<reference evidence="8 9" key="1">
    <citation type="submission" date="2019-09" db="EMBL/GenBank/DDBJ databases">
        <title>Draft genome sequence of various Type strains from the CCUG.</title>
        <authorList>
            <person name="Pineiro-Iglesias B."/>
            <person name="Tunovic T."/>
            <person name="Unosson C."/>
            <person name="Inganas E."/>
            <person name="Ohlen M."/>
            <person name="Cardew S."/>
            <person name="Jensie-Markopoulos S."/>
            <person name="Salva-Serra F."/>
            <person name="Jaen-Luchoro D."/>
            <person name="Karlsson R."/>
            <person name="Svensson-Stadler L."/>
            <person name="Chun J."/>
            <person name="Moore E."/>
        </authorList>
    </citation>
    <scope>NUCLEOTIDE SEQUENCE [LARGE SCALE GENOMIC DNA]</scope>
    <source>
        <strain evidence="8 9">CCUG 32756T</strain>
    </source>
</reference>
<proteinExistence type="inferred from homology"/>
<feature type="binding site" evidence="5">
    <location>
        <begin position="83"/>
        <end position="85"/>
    </location>
    <ligand>
        <name>substrate</name>
    </ligand>
</feature>
<evidence type="ECO:0000256" key="4">
    <source>
        <dbReference type="ARBA" id="ARBA00047686"/>
    </source>
</evidence>
<dbReference type="GO" id="GO:0046081">
    <property type="term" value="P:dUTP catabolic process"/>
    <property type="evidence" value="ECO:0007669"/>
    <property type="project" value="InterPro"/>
</dbReference>
<comment type="caution">
    <text evidence="8">The sequence shown here is derived from an EMBL/GenBank/DDBJ whole genome shotgun (WGS) entry which is preliminary data.</text>
</comment>
<feature type="binding site" evidence="5">
    <location>
        <begin position="66"/>
        <end position="68"/>
    </location>
    <ligand>
        <name>substrate</name>
    </ligand>
</feature>
<comment type="catalytic activity">
    <reaction evidence="4 5">
        <text>dUTP + H2O = dUMP + diphosphate + H(+)</text>
        <dbReference type="Rhea" id="RHEA:10248"/>
        <dbReference type="ChEBI" id="CHEBI:15377"/>
        <dbReference type="ChEBI" id="CHEBI:15378"/>
        <dbReference type="ChEBI" id="CHEBI:33019"/>
        <dbReference type="ChEBI" id="CHEBI:61555"/>
        <dbReference type="ChEBI" id="CHEBI:246422"/>
        <dbReference type="EC" id="3.6.1.23"/>
    </reaction>
</comment>
<dbReference type="InterPro" id="IPR008181">
    <property type="entry name" value="dUTPase"/>
</dbReference>
<dbReference type="HAMAP" id="MF_00116">
    <property type="entry name" value="dUTPase_bact"/>
    <property type="match status" value="1"/>
</dbReference>
<comment type="function">
    <text evidence="5">This enzyme is involved in nucleotide metabolism: it produces dUMP, the immediate precursor of thymidine nucleotides and it decreases the intracellular concentration of dUTP so that uracil cannot be incorporated into DNA.</text>
</comment>
<dbReference type="InterPro" id="IPR029054">
    <property type="entry name" value="dUTPase-like"/>
</dbReference>
<name>A0A5M9QWF3_9HELI</name>
<gene>
    <name evidence="5" type="primary">dut</name>
    <name evidence="8" type="ORF">F4V45_00125</name>
</gene>
<evidence type="ECO:0000256" key="3">
    <source>
        <dbReference type="ARBA" id="ARBA00023080"/>
    </source>
</evidence>
<evidence type="ECO:0000256" key="2">
    <source>
        <dbReference type="ARBA" id="ARBA00022801"/>
    </source>
</evidence>
<dbReference type="AlphaFoldDB" id="A0A5M9QWF3"/>
<evidence type="ECO:0000313" key="8">
    <source>
        <dbReference type="EMBL" id="KAA8711425.1"/>
    </source>
</evidence>
<dbReference type="GO" id="GO:0006226">
    <property type="term" value="P:dUMP biosynthetic process"/>
    <property type="evidence" value="ECO:0007669"/>
    <property type="project" value="UniProtKB-UniRule"/>
</dbReference>
<dbReference type="EMBL" id="VXKE01000001">
    <property type="protein sequence ID" value="KAA8711425.1"/>
    <property type="molecule type" value="Genomic_DNA"/>
</dbReference>
<dbReference type="UniPathway" id="UPA00610">
    <property type="reaction ID" value="UER00666"/>
</dbReference>
<dbReference type="Gene3D" id="2.70.40.10">
    <property type="match status" value="1"/>
</dbReference>
<organism evidence="8 9">
    <name type="scientific">Helicobacter canis</name>
    <dbReference type="NCBI Taxonomy" id="29419"/>
    <lineage>
        <taxon>Bacteria</taxon>
        <taxon>Pseudomonadati</taxon>
        <taxon>Campylobacterota</taxon>
        <taxon>Epsilonproteobacteria</taxon>
        <taxon>Campylobacterales</taxon>
        <taxon>Helicobacteraceae</taxon>
        <taxon>Helicobacter</taxon>
    </lineage>
</organism>
<keyword evidence="5" id="KW-0479">Metal-binding</keyword>
<dbReference type="SUPFAM" id="SSF51283">
    <property type="entry name" value="dUTPase-like"/>
    <property type="match status" value="1"/>
</dbReference>
<evidence type="ECO:0000259" key="7">
    <source>
        <dbReference type="Pfam" id="PF00692"/>
    </source>
</evidence>
<dbReference type="PANTHER" id="PTHR11241:SF0">
    <property type="entry name" value="DEOXYURIDINE 5'-TRIPHOSPHATE NUCLEOTIDOHYDROLASE"/>
    <property type="match status" value="1"/>
</dbReference>
<evidence type="ECO:0000256" key="5">
    <source>
        <dbReference type="HAMAP-Rule" id="MF_00116"/>
    </source>
</evidence>
<evidence type="ECO:0000256" key="1">
    <source>
        <dbReference type="ARBA" id="ARBA00006581"/>
    </source>
</evidence>
<comment type="pathway">
    <text evidence="5">Pyrimidine metabolism; dUMP biosynthesis; dUMP from dCTP (dUTP route): step 2/2.</text>
</comment>
<dbReference type="CDD" id="cd07557">
    <property type="entry name" value="trimeric_dUTPase"/>
    <property type="match status" value="1"/>
</dbReference>
<comment type="cofactor">
    <cofactor evidence="5">
        <name>Mg(2+)</name>
        <dbReference type="ChEBI" id="CHEBI:18420"/>
    </cofactor>
</comment>
<keyword evidence="5" id="KW-0460">Magnesium</keyword>
<comment type="similarity">
    <text evidence="1 5">Belongs to the dUTPase family.</text>
</comment>
<dbReference type="RefSeq" id="WP_150336515.1">
    <property type="nucleotide sequence ID" value="NZ_JAERIX010000056.1"/>
</dbReference>
<comment type="caution">
    <text evidence="5">Lacks conserved residue(s) required for the propagation of feature annotation.</text>
</comment>
<keyword evidence="3 5" id="KW-0546">Nucleotide metabolism</keyword>
<protein>
    <recommendedName>
        <fullName evidence="5">Deoxyuridine 5'-triphosphate nucleotidohydrolase</fullName>
        <shortName evidence="5">dUTPase</shortName>
        <ecNumber evidence="5">3.6.1.23</ecNumber>
    </recommendedName>
    <alternativeName>
        <fullName evidence="5">dUTP pyrophosphatase</fullName>
    </alternativeName>
</protein>
<dbReference type="Pfam" id="PF00692">
    <property type="entry name" value="dUTPase"/>
    <property type="match status" value="1"/>
</dbReference>
<feature type="binding site" evidence="5">
    <location>
        <position position="79"/>
    </location>
    <ligand>
        <name>substrate</name>
    </ligand>
</feature>
<dbReference type="NCBIfam" id="NF001862">
    <property type="entry name" value="PRK00601.1"/>
    <property type="match status" value="1"/>
</dbReference>
<accession>A0A5M9QWF3</accession>
<dbReference type="EC" id="3.6.1.23" evidence="5"/>
<dbReference type="NCBIfam" id="TIGR00576">
    <property type="entry name" value="dut"/>
    <property type="match status" value="1"/>
</dbReference>
<keyword evidence="2 5" id="KW-0378">Hydrolase</keyword>